<evidence type="ECO:0000313" key="2">
    <source>
        <dbReference type="EnsemblPlants" id="OMERI02G04410.1"/>
    </source>
</evidence>
<evidence type="ECO:0000256" key="1">
    <source>
        <dbReference type="SAM" id="MobiDB-lite"/>
    </source>
</evidence>
<dbReference type="HOGENOM" id="CLU_2945636_0_0_1"/>
<dbReference type="EnsemblPlants" id="OMERI02G04410.1">
    <property type="protein sequence ID" value="OMERI02G04410.1"/>
    <property type="gene ID" value="OMERI02G04410"/>
</dbReference>
<proteinExistence type="predicted"/>
<dbReference type="AlphaFoldDB" id="A0A0E0CFI7"/>
<evidence type="ECO:0000313" key="3">
    <source>
        <dbReference type="Proteomes" id="UP000008021"/>
    </source>
</evidence>
<dbReference type="Proteomes" id="UP000008021">
    <property type="component" value="Chromosome 2"/>
</dbReference>
<reference evidence="2" key="2">
    <citation type="submission" date="2018-05" db="EMBL/GenBank/DDBJ databases">
        <title>OmerRS3 (Oryza meridionalis Reference Sequence Version 3).</title>
        <authorList>
            <person name="Zhang J."/>
            <person name="Kudrna D."/>
            <person name="Lee S."/>
            <person name="Talag J."/>
            <person name="Welchert J."/>
            <person name="Wing R.A."/>
        </authorList>
    </citation>
    <scope>NUCLEOTIDE SEQUENCE [LARGE SCALE GENOMIC DNA]</scope>
    <source>
        <strain evidence="2">cv. OR44</strain>
    </source>
</reference>
<keyword evidence="3" id="KW-1185">Reference proteome</keyword>
<organism evidence="2">
    <name type="scientific">Oryza meridionalis</name>
    <dbReference type="NCBI Taxonomy" id="40149"/>
    <lineage>
        <taxon>Eukaryota</taxon>
        <taxon>Viridiplantae</taxon>
        <taxon>Streptophyta</taxon>
        <taxon>Embryophyta</taxon>
        <taxon>Tracheophyta</taxon>
        <taxon>Spermatophyta</taxon>
        <taxon>Magnoliopsida</taxon>
        <taxon>Liliopsida</taxon>
        <taxon>Poales</taxon>
        <taxon>Poaceae</taxon>
        <taxon>BOP clade</taxon>
        <taxon>Oryzoideae</taxon>
        <taxon>Oryzeae</taxon>
        <taxon>Oryzinae</taxon>
        <taxon>Oryza</taxon>
    </lineage>
</organism>
<dbReference type="Gramene" id="OMERI02G04410.1">
    <property type="protein sequence ID" value="OMERI02G04410.1"/>
    <property type="gene ID" value="OMERI02G04410"/>
</dbReference>
<name>A0A0E0CFI7_9ORYZ</name>
<feature type="region of interest" description="Disordered" evidence="1">
    <location>
        <begin position="1"/>
        <end position="47"/>
    </location>
</feature>
<sequence length="60" mass="6513">MRPAPSTHGKSAHPQQNETPDKENDASAVTQPSPRTNIGQDGRNTMTMFPMYASSSQVII</sequence>
<accession>A0A0E0CFI7</accession>
<protein>
    <submittedName>
        <fullName evidence="2">Uncharacterized protein</fullName>
    </submittedName>
</protein>
<feature type="compositionally biased region" description="Polar residues" evidence="1">
    <location>
        <begin position="27"/>
        <end position="47"/>
    </location>
</feature>
<reference evidence="2" key="1">
    <citation type="submission" date="2015-04" db="UniProtKB">
        <authorList>
            <consortium name="EnsemblPlants"/>
        </authorList>
    </citation>
    <scope>IDENTIFICATION</scope>
</reference>